<feature type="region of interest" description="Disordered" evidence="1">
    <location>
        <begin position="28"/>
        <end position="65"/>
    </location>
</feature>
<evidence type="ECO:0000313" key="3">
    <source>
        <dbReference type="Proteomes" id="UP000214720"/>
    </source>
</evidence>
<dbReference type="OrthoDB" id="8722685at2"/>
<accession>A0A226X6Q7</accession>
<comment type="caution">
    <text evidence="2">The sequence shown here is derived from an EMBL/GenBank/DDBJ whole genome shotgun (WGS) entry which is preliminary data.</text>
</comment>
<sequence>MPQPKTPPRSKREAPVDANHREAALDEALDESFPASDPVAISFDHEPCAEPKRHGSHGSHGKRTH</sequence>
<dbReference type="EMBL" id="MTHB01000046">
    <property type="protein sequence ID" value="OXC79165.1"/>
    <property type="molecule type" value="Genomic_DNA"/>
</dbReference>
<feature type="compositionally biased region" description="Basic and acidic residues" evidence="1">
    <location>
        <begin position="43"/>
        <end position="53"/>
    </location>
</feature>
<feature type="compositionally biased region" description="Basic residues" evidence="1">
    <location>
        <begin position="54"/>
        <end position="65"/>
    </location>
</feature>
<proteinExistence type="predicted"/>
<evidence type="ECO:0000313" key="2">
    <source>
        <dbReference type="EMBL" id="OXC79165.1"/>
    </source>
</evidence>
<organism evidence="2 3">
    <name type="scientific">Caballeronia sordidicola</name>
    <name type="common">Burkholderia sordidicola</name>
    <dbReference type="NCBI Taxonomy" id="196367"/>
    <lineage>
        <taxon>Bacteria</taxon>
        <taxon>Pseudomonadati</taxon>
        <taxon>Pseudomonadota</taxon>
        <taxon>Betaproteobacteria</taxon>
        <taxon>Burkholderiales</taxon>
        <taxon>Burkholderiaceae</taxon>
        <taxon>Caballeronia</taxon>
    </lineage>
</organism>
<protein>
    <submittedName>
        <fullName evidence="2">Uncharacterized protein</fullName>
    </submittedName>
</protein>
<dbReference type="Proteomes" id="UP000214720">
    <property type="component" value="Unassembled WGS sequence"/>
</dbReference>
<name>A0A226X6Q7_CABSO</name>
<gene>
    <name evidence="2" type="ORF">BSU04_08325</name>
</gene>
<dbReference type="RefSeq" id="WP_089160076.1">
    <property type="nucleotide sequence ID" value="NZ_MTHB01000046.1"/>
</dbReference>
<reference evidence="3" key="1">
    <citation type="submission" date="2017-01" db="EMBL/GenBank/DDBJ databases">
        <title>Genome Analysis of Deinococcus marmoris KOPRI26562.</title>
        <authorList>
            <person name="Kim J.H."/>
            <person name="Oh H.-M."/>
        </authorList>
    </citation>
    <scope>NUCLEOTIDE SEQUENCE [LARGE SCALE GENOMIC DNA]</scope>
    <source>
        <strain evidence="3">PAMC 26633</strain>
    </source>
</reference>
<evidence type="ECO:0000256" key="1">
    <source>
        <dbReference type="SAM" id="MobiDB-lite"/>
    </source>
</evidence>
<dbReference type="AlphaFoldDB" id="A0A226X6Q7"/>